<evidence type="ECO:0000313" key="3">
    <source>
        <dbReference type="Proteomes" id="UP000294947"/>
    </source>
</evidence>
<evidence type="ECO:0000259" key="1">
    <source>
        <dbReference type="Pfam" id="PF04480"/>
    </source>
</evidence>
<dbReference type="InterPro" id="IPR011335">
    <property type="entry name" value="Restrct_endonuc-II-like"/>
</dbReference>
<dbReference type="OrthoDB" id="3173471at2"/>
<dbReference type="Proteomes" id="UP000294947">
    <property type="component" value="Unassembled WGS sequence"/>
</dbReference>
<proteinExistence type="predicted"/>
<dbReference type="InterPro" id="IPR007569">
    <property type="entry name" value="DUF559"/>
</dbReference>
<dbReference type="RefSeq" id="WP_132493018.1">
    <property type="nucleotide sequence ID" value="NZ_SMKW01000069.1"/>
</dbReference>
<gene>
    <name evidence="2" type="ORF">E1288_35150</name>
</gene>
<accession>A0A4R4Y7Z9</accession>
<sequence>MTVNALALGQRPGLFTRVEALQAGLTDDDLKSSEYRRVIHGVYRTEKTPLTHELRCRAVAMKLPPGAVITGKSAATLHGVALARPQDPVEVLVKGCKRLHGIRCWAVRHYEFESAPWSGVRLAVLERAALDILMRNSLHQAVGLCDMLLHARVIDKETIGKYMEGRHDYGIRRARRAFEFLDHRAESLPESVLRVMFVMAGLKPVPQLEIPGENGTMLRADLGFDDARVLVEYDGAWHAEPEQFRRDQRRLRWLRASGWHVIVVTAEDLAKAPQRIVDEVQAVVQRRTPNFA</sequence>
<dbReference type="SUPFAM" id="SSF52980">
    <property type="entry name" value="Restriction endonuclease-like"/>
    <property type="match status" value="1"/>
</dbReference>
<evidence type="ECO:0000313" key="2">
    <source>
        <dbReference type="EMBL" id="TDD40598.1"/>
    </source>
</evidence>
<organism evidence="2 3">
    <name type="scientific">Saccharopolyspora elongata</name>
    <dbReference type="NCBI Taxonomy" id="2530387"/>
    <lineage>
        <taxon>Bacteria</taxon>
        <taxon>Bacillati</taxon>
        <taxon>Actinomycetota</taxon>
        <taxon>Actinomycetes</taxon>
        <taxon>Pseudonocardiales</taxon>
        <taxon>Pseudonocardiaceae</taxon>
        <taxon>Saccharopolyspora</taxon>
    </lineage>
</organism>
<keyword evidence="3" id="KW-1185">Reference proteome</keyword>
<dbReference type="Pfam" id="PF04480">
    <property type="entry name" value="DUF559"/>
    <property type="match status" value="1"/>
</dbReference>
<dbReference type="EMBL" id="SMKW01000069">
    <property type="protein sequence ID" value="TDD40598.1"/>
    <property type="molecule type" value="Genomic_DNA"/>
</dbReference>
<feature type="domain" description="DUF559" evidence="1">
    <location>
        <begin position="225"/>
        <end position="284"/>
    </location>
</feature>
<dbReference type="Gene3D" id="3.40.960.10">
    <property type="entry name" value="VSR Endonuclease"/>
    <property type="match status" value="1"/>
</dbReference>
<reference evidence="2 3" key="1">
    <citation type="submission" date="2019-03" db="EMBL/GenBank/DDBJ databases">
        <title>Draft genome sequences of novel Actinobacteria.</title>
        <authorList>
            <person name="Sahin N."/>
            <person name="Ay H."/>
            <person name="Saygin H."/>
        </authorList>
    </citation>
    <scope>NUCLEOTIDE SEQUENCE [LARGE SCALE GENOMIC DNA]</scope>
    <source>
        <strain evidence="2 3">7K502</strain>
    </source>
</reference>
<dbReference type="AlphaFoldDB" id="A0A4R4Y7Z9"/>
<comment type="caution">
    <text evidence="2">The sequence shown here is derived from an EMBL/GenBank/DDBJ whole genome shotgun (WGS) entry which is preliminary data.</text>
</comment>
<protein>
    <submittedName>
        <fullName evidence="2">DUF559 domain-containing protein</fullName>
    </submittedName>
</protein>
<name>A0A4R4Y7Z9_9PSEU</name>